<dbReference type="GO" id="GO:0005634">
    <property type="term" value="C:nucleus"/>
    <property type="evidence" value="ECO:0007669"/>
    <property type="project" value="TreeGrafter"/>
</dbReference>
<evidence type="ECO:0000259" key="5">
    <source>
        <dbReference type="Pfam" id="PF00176"/>
    </source>
</evidence>
<dbReference type="GeneID" id="20219603"/>
<gene>
    <name evidence="6" type="ORF">AURANDRAFT_22386</name>
</gene>
<keyword evidence="1" id="KW-0547">Nucleotide-binding</keyword>
<dbReference type="KEGG" id="aaf:AURANDRAFT_22386"/>
<feature type="signal peptide" evidence="4">
    <location>
        <begin position="1"/>
        <end position="23"/>
    </location>
</feature>
<keyword evidence="4" id="KW-0732">Signal</keyword>
<protein>
    <recommendedName>
        <fullName evidence="5">SNF2 N-terminal domain-containing protein</fullName>
    </recommendedName>
</protein>
<dbReference type="eggNOG" id="KOG1001">
    <property type="taxonomic scope" value="Eukaryota"/>
</dbReference>
<dbReference type="InterPro" id="IPR000330">
    <property type="entry name" value="SNF2_N"/>
</dbReference>
<evidence type="ECO:0000313" key="6">
    <source>
        <dbReference type="EMBL" id="EGB10713.1"/>
    </source>
</evidence>
<dbReference type="Gene3D" id="3.40.50.10810">
    <property type="entry name" value="Tandem AAA-ATPase domain"/>
    <property type="match status" value="1"/>
</dbReference>
<keyword evidence="2" id="KW-0378">Hydrolase</keyword>
<evidence type="ECO:0000256" key="1">
    <source>
        <dbReference type="ARBA" id="ARBA00022741"/>
    </source>
</evidence>
<dbReference type="Proteomes" id="UP000002729">
    <property type="component" value="Unassembled WGS sequence"/>
</dbReference>
<dbReference type="RefSeq" id="XP_009034303.1">
    <property type="nucleotide sequence ID" value="XM_009036055.1"/>
</dbReference>
<organism evidence="7">
    <name type="scientific">Aureococcus anophagefferens</name>
    <name type="common">Harmful bloom alga</name>
    <dbReference type="NCBI Taxonomy" id="44056"/>
    <lineage>
        <taxon>Eukaryota</taxon>
        <taxon>Sar</taxon>
        <taxon>Stramenopiles</taxon>
        <taxon>Ochrophyta</taxon>
        <taxon>Pelagophyceae</taxon>
        <taxon>Pelagomonadales</taxon>
        <taxon>Pelagomonadaceae</taxon>
        <taxon>Aureococcus</taxon>
    </lineage>
</organism>
<evidence type="ECO:0000256" key="3">
    <source>
        <dbReference type="ARBA" id="ARBA00022840"/>
    </source>
</evidence>
<dbReference type="InterPro" id="IPR038718">
    <property type="entry name" value="SNF2-like_sf"/>
</dbReference>
<dbReference type="GO" id="GO:0016787">
    <property type="term" value="F:hydrolase activity"/>
    <property type="evidence" value="ECO:0007669"/>
    <property type="project" value="UniProtKB-KW"/>
</dbReference>
<dbReference type="PANTHER" id="PTHR45626:SF38">
    <property type="entry name" value="DEAD-BOX PROTEIN"/>
    <property type="match status" value="1"/>
</dbReference>
<evidence type="ECO:0000256" key="2">
    <source>
        <dbReference type="ARBA" id="ARBA00022801"/>
    </source>
</evidence>
<dbReference type="InterPro" id="IPR050628">
    <property type="entry name" value="SNF2_RAD54_helicase_TF"/>
</dbReference>
<dbReference type="AlphaFoldDB" id="F0Y2J5"/>
<dbReference type="InterPro" id="IPR027417">
    <property type="entry name" value="P-loop_NTPase"/>
</dbReference>
<dbReference type="OrthoDB" id="448448at2759"/>
<dbReference type="InParanoid" id="F0Y2J5"/>
<evidence type="ECO:0000256" key="4">
    <source>
        <dbReference type="SAM" id="SignalP"/>
    </source>
</evidence>
<dbReference type="Pfam" id="PF00176">
    <property type="entry name" value="SNF2-rel_dom"/>
    <property type="match status" value="1"/>
</dbReference>
<sequence length="157" mass="16604">MGLGKSIEVMALALLHPAPEAWASRDALKATLVISPPALLGQWRAELASRCPDATVVEWDAAEGLRAKRLRSADFVLCAYGDAASCAGSGAAFWRCVLDEPHAALTARARTCRVDASPAVEACAHVRAPNRWCVTGTPFGNGLFDVFGQLTFLGLVP</sequence>
<evidence type="ECO:0000313" key="7">
    <source>
        <dbReference type="Proteomes" id="UP000002729"/>
    </source>
</evidence>
<dbReference type="SUPFAM" id="SSF52540">
    <property type="entry name" value="P-loop containing nucleoside triphosphate hydrolases"/>
    <property type="match status" value="1"/>
</dbReference>
<feature type="non-terminal residue" evidence="6">
    <location>
        <position position="157"/>
    </location>
</feature>
<feature type="chain" id="PRO_5003264361" description="SNF2 N-terminal domain-containing protein" evidence="4">
    <location>
        <begin position="24"/>
        <end position="157"/>
    </location>
</feature>
<dbReference type="PANTHER" id="PTHR45626">
    <property type="entry name" value="TRANSCRIPTION TERMINATION FACTOR 2-RELATED"/>
    <property type="match status" value="1"/>
</dbReference>
<dbReference type="GO" id="GO:0006281">
    <property type="term" value="P:DNA repair"/>
    <property type="evidence" value="ECO:0007669"/>
    <property type="project" value="TreeGrafter"/>
</dbReference>
<feature type="domain" description="SNF2 N-terminal" evidence="5">
    <location>
        <begin position="1"/>
        <end position="154"/>
    </location>
</feature>
<reference evidence="6 7" key="1">
    <citation type="journal article" date="2011" name="Proc. Natl. Acad. Sci. U.S.A.">
        <title>Niche of harmful alga Aureococcus anophagefferens revealed through ecogenomics.</title>
        <authorList>
            <person name="Gobler C.J."/>
            <person name="Berry D.L."/>
            <person name="Dyhrman S.T."/>
            <person name="Wilhelm S.W."/>
            <person name="Salamov A."/>
            <person name="Lobanov A.V."/>
            <person name="Zhang Y."/>
            <person name="Collier J.L."/>
            <person name="Wurch L.L."/>
            <person name="Kustka A.B."/>
            <person name="Dill B.D."/>
            <person name="Shah M."/>
            <person name="VerBerkmoes N.C."/>
            <person name="Kuo A."/>
            <person name="Terry A."/>
            <person name="Pangilinan J."/>
            <person name="Lindquist E.A."/>
            <person name="Lucas S."/>
            <person name="Paulsen I.T."/>
            <person name="Hattenrath-Lehmann T.K."/>
            <person name="Talmage S.C."/>
            <person name="Walker E.A."/>
            <person name="Koch F."/>
            <person name="Burson A.M."/>
            <person name="Marcoval M.A."/>
            <person name="Tang Y.Z."/>
            <person name="Lecleir G.R."/>
            <person name="Coyne K.J."/>
            <person name="Berg G.M."/>
            <person name="Bertrand E.M."/>
            <person name="Saito M.A."/>
            <person name="Gladyshev V.N."/>
            <person name="Grigoriev I.V."/>
        </authorList>
    </citation>
    <scope>NUCLEOTIDE SEQUENCE [LARGE SCALE GENOMIC DNA]</scope>
    <source>
        <strain evidence="7">CCMP 1984</strain>
    </source>
</reference>
<dbReference type="GO" id="GO:0008094">
    <property type="term" value="F:ATP-dependent activity, acting on DNA"/>
    <property type="evidence" value="ECO:0007669"/>
    <property type="project" value="TreeGrafter"/>
</dbReference>
<accession>F0Y2J5</accession>
<keyword evidence="3" id="KW-0067">ATP-binding</keyword>
<keyword evidence="7" id="KW-1185">Reference proteome</keyword>
<dbReference type="EMBL" id="GL833123">
    <property type="protein sequence ID" value="EGB10713.1"/>
    <property type="molecule type" value="Genomic_DNA"/>
</dbReference>
<dbReference type="GO" id="GO:0005524">
    <property type="term" value="F:ATP binding"/>
    <property type="evidence" value="ECO:0007669"/>
    <property type="project" value="UniProtKB-KW"/>
</dbReference>
<name>F0Y2J5_AURAN</name>
<proteinExistence type="predicted"/>